<sequence length="156" mass="17822">MADLILVATLAAWLFFVFCVWQSLRLLGGWRPATARVLRSDYTESQQREDFWSFGMTMFTSRGWNWRDGEDSRLIEDDVEFTTADGLLQRAVVRRQVHRGWRPSLYYPVWYDTADPARVTVLGPWFWGLMAVLALVLTVMLARTAAASGVLASLLA</sequence>
<accession>A0ABT6CGV3</accession>
<feature type="transmembrane region" description="Helical" evidence="1">
    <location>
        <begin position="125"/>
        <end position="155"/>
    </location>
</feature>
<dbReference type="Proteomes" id="UP001222770">
    <property type="component" value="Unassembled WGS sequence"/>
</dbReference>
<evidence type="ECO:0000313" key="2">
    <source>
        <dbReference type="EMBL" id="MDF8333159.1"/>
    </source>
</evidence>
<gene>
    <name evidence="2" type="ORF">POM99_08110</name>
</gene>
<evidence type="ECO:0000256" key="1">
    <source>
        <dbReference type="SAM" id="Phobius"/>
    </source>
</evidence>
<reference evidence="2 3" key="1">
    <citation type="submission" date="2023-03" db="EMBL/GenBank/DDBJ databases">
        <title>Novosphingobium cyanobacteriorum sp. nov., isolated from a eutrophic reservoir during the Microcystis bloom period.</title>
        <authorList>
            <person name="Kang M."/>
            <person name="Le V."/>
            <person name="Ko S.-R."/>
            <person name="Lee S.-A."/>
            <person name="Ahn C.-Y."/>
        </authorList>
    </citation>
    <scope>NUCLEOTIDE SEQUENCE [LARGE SCALE GENOMIC DNA]</scope>
    <source>
        <strain evidence="2 3">HBC54</strain>
    </source>
</reference>
<protein>
    <submittedName>
        <fullName evidence="2">DUF3592 domain-containing protein</fullName>
    </submittedName>
</protein>
<dbReference type="RefSeq" id="WP_277276564.1">
    <property type="nucleotide sequence ID" value="NZ_JAROCY010000006.1"/>
</dbReference>
<keyword evidence="1" id="KW-0472">Membrane</keyword>
<organism evidence="2 3">
    <name type="scientific">Novosphingobium cyanobacteriorum</name>
    <dbReference type="NCBI Taxonomy" id="3024215"/>
    <lineage>
        <taxon>Bacteria</taxon>
        <taxon>Pseudomonadati</taxon>
        <taxon>Pseudomonadota</taxon>
        <taxon>Alphaproteobacteria</taxon>
        <taxon>Sphingomonadales</taxon>
        <taxon>Sphingomonadaceae</taxon>
        <taxon>Novosphingobium</taxon>
    </lineage>
</organism>
<keyword evidence="1" id="KW-1133">Transmembrane helix</keyword>
<comment type="caution">
    <text evidence="2">The sequence shown here is derived from an EMBL/GenBank/DDBJ whole genome shotgun (WGS) entry which is preliminary data.</text>
</comment>
<dbReference type="EMBL" id="JAROCY010000006">
    <property type="protein sequence ID" value="MDF8333159.1"/>
    <property type="molecule type" value="Genomic_DNA"/>
</dbReference>
<keyword evidence="3" id="KW-1185">Reference proteome</keyword>
<keyword evidence="1" id="KW-0812">Transmembrane</keyword>
<evidence type="ECO:0000313" key="3">
    <source>
        <dbReference type="Proteomes" id="UP001222770"/>
    </source>
</evidence>
<proteinExistence type="predicted"/>
<name>A0ABT6CGV3_9SPHN</name>